<evidence type="ECO:0000256" key="1">
    <source>
        <dbReference type="SAM" id="Phobius"/>
    </source>
</evidence>
<accession>A0A224Y2V5</accession>
<dbReference type="EMBL" id="GFTR01001657">
    <property type="protein sequence ID" value="JAW14769.1"/>
    <property type="molecule type" value="Transcribed_RNA"/>
</dbReference>
<reference evidence="2" key="1">
    <citation type="journal article" date="2018" name="PLoS Negl. Trop. Dis.">
        <title>An insight into the salivary gland and fat body transcriptome of Panstrongylus lignarius (Hemiptera: Heteroptera), the main vector of Chagas disease in Peru.</title>
        <authorList>
            <person name="Nevoa J.C."/>
            <person name="Mendes M.T."/>
            <person name="da Silva M.V."/>
            <person name="Soares S.C."/>
            <person name="Oliveira C.J.F."/>
            <person name="Ribeiro J.M.C."/>
        </authorList>
    </citation>
    <scope>NUCLEOTIDE SEQUENCE</scope>
</reference>
<organism evidence="2">
    <name type="scientific">Panstrongylus lignarius</name>
    <dbReference type="NCBI Taxonomy" id="156445"/>
    <lineage>
        <taxon>Eukaryota</taxon>
        <taxon>Metazoa</taxon>
        <taxon>Ecdysozoa</taxon>
        <taxon>Arthropoda</taxon>
        <taxon>Hexapoda</taxon>
        <taxon>Insecta</taxon>
        <taxon>Pterygota</taxon>
        <taxon>Neoptera</taxon>
        <taxon>Paraneoptera</taxon>
        <taxon>Hemiptera</taxon>
        <taxon>Heteroptera</taxon>
        <taxon>Panheteroptera</taxon>
        <taxon>Cimicomorpha</taxon>
        <taxon>Reduviidae</taxon>
        <taxon>Triatominae</taxon>
        <taxon>Panstrongylus</taxon>
    </lineage>
</organism>
<feature type="transmembrane region" description="Helical" evidence="1">
    <location>
        <begin position="36"/>
        <end position="56"/>
    </location>
</feature>
<sequence length="103" mass="12306">MLHFPVVVWFIFFLCCFMCFQTIWRCNVHIPFVMMTANIVCLIRSSSIIHCIISNIGYFAKFHLWLLFHSWIVIAHLFFLDVNGEMFLHVVGTFRIRHVVRVN</sequence>
<dbReference type="AlphaFoldDB" id="A0A224Y2V5"/>
<feature type="transmembrane region" description="Helical" evidence="1">
    <location>
        <begin position="6"/>
        <end position="24"/>
    </location>
</feature>
<keyword evidence="1" id="KW-1133">Transmembrane helix</keyword>
<protein>
    <submittedName>
        <fullName evidence="2">Uncharacterized protein</fullName>
    </submittedName>
</protein>
<evidence type="ECO:0000313" key="2">
    <source>
        <dbReference type="EMBL" id="JAW14769.1"/>
    </source>
</evidence>
<keyword evidence="1" id="KW-0812">Transmembrane</keyword>
<proteinExistence type="predicted"/>
<name>A0A224Y2V5_9HEMI</name>
<keyword evidence="1" id="KW-0472">Membrane</keyword>